<proteinExistence type="predicted"/>
<evidence type="ECO:0000313" key="2">
    <source>
        <dbReference type="Proteomes" id="UP000190776"/>
    </source>
</evidence>
<dbReference type="Gene3D" id="3.90.1150.10">
    <property type="entry name" value="Aspartate Aminotransferase, domain 1"/>
    <property type="match status" value="1"/>
</dbReference>
<dbReference type="EMBL" id="MSZU01000080">
    <property type="protein sequence ID" value="OMP86614.1"/>
    <property type="molecule type" value="Genomic_DNA"/>
</dbReference>
<dbReference type="GO" id="GO:0008265">
    <property type="term" value="F:molybdenum cofactor sulfurtransferase activity"/>
    <property type="evidence" value="ECO:0007669"/>
    <property type="project" value="TreeGrafter"/>
</dbReference>
<dbReference type="InterPro" id="IPR015424">
    <property type="entry name" value="PyrdxlP-dep_Trfase"/>
</dbReference>
<dbReference type="AlphaFoldDB" id="A0A1S8BGI6"/>
<dbReference type="STRING" id="420778.A0A1S8BGI6"/>
<protein>
    <submittedName>
        <fullName evidence="1">Molybdenum cofactor sulfurase</fullName>
    </submittedName>
</protein>
<dbReference type="SUPFAM" id="SSF53383">
    <property type="entry name" value="PLP-dependent transferases"/>
    <property type="match status" value="1"/>
</dbReference>
<gene>
    <name evidence="1" type="ORF">BK809_0003785</name>
</gene>
<sequence length="369" mass="39017">MKLVMDCFKDHCNATQRLPRSQRRRFWYGYHLDAHNSVVGIRETADGGQHCFGSDQEVQSWIHGGSNSSKKQKRKQLRLFAYPGQSNMTGRRLPLSWPAQIRASPHTSDPFPSILTLAAALSAHARLYTSMRHIRAHTSTLTTYLHASLAALRHPSTNSPLLTIYDDDDDTTAYGSDPARQGPMLAFNVLAPDGATVVPPARVERAADAAGVFVRSGSLCNPGGAARLLGWSAAELRRLHERDGLRCGGGEETAEEEAVTGGRPTGVVRVSLGASSVRADVDALVGFLREWAKDAEADADGGGDGEVAVGLAGGGGGRGGGVGAGISGGSSAEVDGVEGEKIRKEGKKRVLSLFSACYRGGKAEVSGKK</sequence>
<reference evidence="1 2" key="1">
    <citation type="submission" date="2017-01" db="EMBL/GenBank/DDBJ databases">
        <title>Draft genome sequence of Diplodia seriata F98.1, a fungal species involved in grapevine trunk diseases.</title>
        <authorList>
            <person name="Robert-Siegwald G."/>
            <person name="Vallet J."/>
            <person name="Abou-Mansour E."/>
            <person name="Xu J."/>
            <person name="Rey P."/>
            <person name="Bertsch C."/>
            <person name="Rego C."/>
            <person name="Larignon P."/>
            <person name="Fontaine F."/>
            <person name="Lebrun M.-H."/>
        </authorList>
    </citation>
    <scope>NUCLEOTIDE SEQUENCE [LARGE SCALE GENOMIC DNA]</scope>
    <source>
        <strain evidence="1 2">F98.1</strain>
    </source>
</reference>
<name>A0A1S8BGI6_9PEZI</name>
<dbReference type="InterPro" id="IPR015422">
    <property type="entry name" value="PyrdxlP-dep_Trfase_small"/>
</dbReference>
<comment type="caution">
    <text evidence="1">The sequence shown here is derived from an EMBL/GenBank/DDBJ whole genome shotgun (WGS) entry which is preliminary data.</text>
</comment>
<dbReference type="GO" id="GO:0043545">
    <property type="term" value="P:molybdopterin cofactor metabolic process"/>
    <property type="evidence" value="ECO:0007669"/>
    <property type="project" value="TreeGrafter"/>
</dbReference>
<dbReference type="PANTHER" id="PTHR14237:SF80">
    <property type="entry name" value="MOLYBDENUM COFACTOR SULFURASE"/>
    <property type="match status" value="1"/>
</dbReference>
<dbReference type="Proteomes" id="UP000190776">
    <property type="component" value="Unassembled WGS sequence"/>
</dbReference>
<accession>A0A1S8BGI6</accession>
<dbReference type="OrthoDB" id="10264306at2759"/>
<dbReference type="PANTHER" id="PTHR14237">
    <property type="entry name" value="MOLYBDOPTERIN COFACTOR SULFURASE MOSC"/>
    <property type="match status" value="1"/>
</dbReference>
<organism evidence="1 2">
    <name type="scientific">Diplodia seriata</name>
    <dbReference type="NCBI Taxonomy" id="420778"/>
    <lineage>
        <taxon>Eukaryota</taxon>
        <taxon>Fungi</taxon>
        <taxon>Dikarya</taxon>
        <taxon>Ascomycota</taxon>
        <taxon>Pezizomycotina</taxon>
        <taxon>Dothideomycetes</taxon>
        <taxon>Dothideomycetes incertae sedis</taxon>
        <taxon>Botryosphaeriales</taxon>
        <taxon>Botryosphaeriaceae</taxon>
        <taxon>Diplodia</taxon>
    </lineage>
</organism>
<evidence type="ECO:0000313" key="1">
    <source>
        <dbReference type="EMBL" id="OMP86614.1"/>
    </source>
</evidence>